<comment type="caution">
    <text evidence="1">The sequence shown here is derived from an EMBL/GenBank/DDBJ whole genome shotgun (WGS) entry which is preliminary data.</text>
</comment>
<dbReference type="AlphaFoldDB" id="W4M250"/>
<sequence>MPIKAILFDADGVIQQRPEGWKDALGERLGFRGNPSDFLAEVYDAETPILDGQTDFTEVLSNLLSRWNCRATLAEALDVWTMLDVASEITEMVRALKQSGVACHLASNQEPYKARYMSEVLGYRHLFDKEFYSCHIGLKKPDSGYFRAILSNLTLPPNQILFIDDRQANVVSARGVGLHADTFQLETGRVELLQILRAHGLYVTLND</sequence>
<dbReference type="EMBL" id="AZHX01001231">
    <property type="protein sequence ID" value="ETX04409.1"/>
    <property type="molecule type" value="Genomic_DNA"/>
</dbReference>
<dbReference type="Proteomes" id="UP000019140">
    <property type="component" value="Unassembled WGS sequence"/>
</dbReference>
<dbReference type="NCBIfam" id="TIGR01509">
    <property type="entry name" value="HAD-SF-IA-v3"/>
    <property type="match status" value="1"/>
</dbReference>
<dbReference type="HOGENOM" id="CLU_045011_9_4_7"/>
<dbReference type="PANTHER" id="PTHR43611:SF3">
    <property type="entry name" value="FLAVIN MONONUCLEOTIDE HYDROLASE 1, CHLOROPLATIC"/>
    <property type="match status" value="1"/>
</dbReference>
<dbReference type="SFLD" id="SFLDG01129">
    <property type="entry name" value="C1.5:_HAD__Beta-PGM__Phosphata"/>
    <property type="match status" value="1"/>
</dbReference>
<evidence type="ECO:0000313" key="1">
    <source>
        <dbReference type="EMBL" id="ETX04409.1"/>
    </source>
</evidence>
<reference evidence="1 2" key="1">
    <citation type="journal article" date="2014" name="Nature">
        <title>An environmental bacterial taxon with a large and distinct metabolic repertoire.</title>
        <authorList>
            <person name="Wilson M.C."/>
            <person name="Mori T."/>
            <person name="Ruckert C."/>
            <person name="Uria A.R."/>
            <person name="Helf M.J."/>
            <person name="Takada K."/>
            <person name="Gernert C."/>
            <person name="Steffens U.A."/>
            <person name="Heycke N."/>
            <person name="Schmitt S."/>
            <person name="Rinke C."/>
            <person name="Helfrich E.J."/>
            <person name="Brachmann A.O."/>
            <person name="Gurgui C."/>
            <person name="Wakimoto T."/>
            <person name="Kracht M."/>
            <person name="Crusemann M."/>
            <person name="Hentschel U."/>
            <person name="Abe I."/>
            <person name="Matsunaga S."/>
            <person name="Kalinowski J."/>
            <person name="Takeyama H."/>
            <person name="Piel J."/>
        </authorList>
    </citation>
    <scope>NUCLEOTIDE SEQUENCE [LARGE SCALE GENOMIC DNA]</scope>
    <source>
        <strain evidence="2">TSY2</strain>
    </source>
</reference>
<dbReference type="InterPro" id="IPR006439">
    <property type="entry name" value="HAD-SF_hydro_IA"/>
</dbReference>
<evidence type="ECO:0008006" key="3">
    <source>
        <dbReference type="Google" id="ProtNLM"/>
    </source>
</evidence>
<dbReference type="Gene3D" id="3.40.50.1000">
    <property type="entry name" value="HAD superfamily/HAD-like"/>
    <property type="match status" value="1"/>
</dbReference>
<keyword evidence="2" id="KW-1185">Reference proteome</keyword>
<protein>
    <recommendedName>
        <fullName evidence="3">Haloacid dehalogenase</fullName>
    </recommendedName>
</protein>
<dbReference type="SFLD" id="SFLDS00003">
    <property type="entry name" value="Haloacid_Dehalogenase"/>
    <property type="match status" value="1"/>
</dbReference>
<dbReference type="SUPFAM" id="SSF56784">
    <property type="entry name" value="HAD-like"/>
    <property type="match status" value="1"/>
</dbReference>
<dbReference type="InterPro" id="IPR023214">
    <property type="entry name" value="HAD_sf"/>
</dbReference>
<dbReference type="InterPro" id="IPR036412">
    <property type="entry name" value="HAD-like_sf"/>
</dbReference>
<evidence type="ECO:0000313" key="2">
    <source>
        <dbReference type="Proteomes" id="UP000019140"/>
    </source>
</evidence>
<accession>W4M250</accession>
<name>W4M250_9BACT</name>
<gene>
    <name evidence="1" type="ORF">ETSY2_28985</name>
</gene>
<dbReference type="Pfam" id="PF00702">
    <property type="entry name" value="Hydrolase"/>
    <property type="match status" value="1"/>
</dbReference>
<proteinExistence type="predicted"/>
<organism evidence="1 2">
    <name type="scientific">Candidatus Entotheonella gemina</name>
    <dbReference type="NCBI Taxonomy" id="1429439"/>
    <lineage>
        <taxon>Bacteria</taxon>
        <taxon>Pseudomonadati</taxon>
        <taxon>Nitrospinota/Tectimicrobiota group</taxon>
        <taxon>Candidatus Tectimicrobiota</taxon>
        <taxon>Candidatus Entotheonellia</taxon>
        <taxon>Candidatus Entotheonellales</taxon>
        <taxon>Candidatus Entotheonellaceae</taxon>
        <taxon>Candidatus Entotheonella</taxon>
    </lineage>
</organism>
<dbReference type="PANTHER" id="PTHR43611">
    <property type="entry name" value="ALPHA-D-GLUCOSE 1-PHOSPHATE PHOSPHATASE"/>
    <property type="match status" value="1"/>
</dbReference>
<dbReference type="PRINTS" id="PR00413">
    <property type="entry name" value="HADHALOGNASE"/>
</dbReference>